<comment type="caution">
    <text evidence="1">The sequence shown here is derived from an EMBL/GenBank/DDBJ whole genome shotgun (WGS) entry which is preliminary data.</text>
</comment>
<accession>A0A834SFW6</accession>
<evidence type="ECO:0000313" key="1">
    <source>
        <dbReference type="EMBL" id="KAF7802756.1"/>
    </source>
</evidence>
<dbReference type="EMBL" id="JAAIUW010000013">
    <property type="protein sequence ID" value="KAF7802756.1"/>
    <property type="molecule type" value="Genomic_DNA"/>
</dbReference>
<gene>
    <name evidence="1" type="ORF">G2W53_041867</name>
</gene>
<sequence length="52" mass="5933">MEPQATSLKIFEPLGSYKKSKSNAMGSLNLHMSLICLGFMKKTLPFRPFKER</sequence>
<keyword evidence="2" id="KW-1185">Reference proteome</keyword>
<evidence type="ECO:0000313" key="2">
    <source>
        <dbReference type="Proteomes" id="UP000634136"/>
    </source>
</evidence>
<dbReference type="AlphaFoldDB" id="A0A834SFW6"/>
<dbReference type="Proteomes" id="UP000634136">
    <property type="component" value="Unassembled WGS sequence"/>
</dbReference>
<reference evidence="1" key="1">
    <citation type="submission" date="2020-09" db="EMBL/GenBank/DDBJ databases">
        <title>Genome-Enabled Discovery of Anthraquinone Biosynthesis in Senna tora.</title>
        <authorList>
            <person name="Kang S.-H."/>
            <person name="Pandey R.P."/>
            <person name="Lee C.-M."/>
            <person name="Sim J.-S."/>
            <person name="Jeong J.-T."/>
            <person name="Choi B.-S."/>
            <person name="Jung M."/>
            <person name="Ginzburg D."/>
            <person name="Zhao K."/>
            <person name="Won S.Y."/>
            <person name="Oh T.-J."/>
            <person name="Yu Y."/>
            <person name="Kim N.-H."/>
            <person name="Lee O.R."/>
            <person name="Lee T.-H."/>
            <person name="Bashyal P."/>
            <person name="Kim T.-S."/>
            <person name="Lee W.-H."/>
            <person name="Kawkins C."/>
            <person name="Kim C.-K."/>
            <person name="Kim J.S."/>
            <person name="Ahn B.O."/>
            <person name="Rhee S.Y."/>
            <person name="Sohng J.K."/>
        </authorList>
    </citation>
    <scope>NUCLEOTIDE SEQUENCE</scope>
    <source>
        <tissue evidence="1">Leaf</tissue>
    </source>
</reference>
<proteinExistence type="predicted"/>
<name>A0A834SFW6_9FABA</name>
<organism evidence="1 2">
    <name type="scientific">Senna tora</name>
    <dbReference type="NCBI Taxonomy" id="362788"/>
    <lineage>
        <taxon>Eukaryota</taxon>
        <taxon>Viridiplantae</taxon>
        <taxon>Streptophyta</taxon>
        <taxon>Embryophyta</taxon>
        <taxon>Tracheophyta</taxon>
        <taxon>Spermatophyta</taxon>
        <taxon>Magnoliopsida</taxon>
        <taxon>eudicotyledons</taxon>
        <taxon>Gunneridae</taxon>
        <taxon>Pentapetalae</taxon>
        <taxon>rosids</taxon>
        <taxon>fabids</taxon>
        <taxon>Fabales</taxon>
        <taxon>Fabaceae</taxon>
        <taxon>Caesalpinioideae</taxon>
        <taxon>Cassia clade</taxon>
        <taxon>Senna</taxon>
    </lineage>
</organism>
<protein>
    <submittedName>
        <fullName evidence="1">Uncharacterized protein</fullName>
    </submittedName>
</protein>